<dbReference type="PROSITE" id="PS51746">
    <property type="entry name" value="PPM_2"/>
    <property type="match status" value="1"/>
</dbReference>
<dbReference type="VEuPathDB" id="VectorBase:ACUA021853"/>
<keyword evidence="3 4" id="KW-0904">Protein phosphatase</keyword>
<dbReference type="STRING" id="139723.A0A182MMI8"/>
<evidence type="ECO:0000256" key="4">
    <source>
        <dbReference type="RuleBase" id="RU003465"/>
    </source>
</evidence>
<dbReference type="EMBL" id="AXCM01001587">
    <property type="status" value="NOT_ANNOTATED_CDS"/>
    <property type="molecule type" value="Genomic_DNA"/>
</dbReference>
<keyword evidence="1" id="KW-0479">Metal-binding</keyword>
<evidence type="ECO:0000256" key="1">
    <source>
        <dbReference type="ARBA" id="ARBA00022723"/>
    </source>
</evidence>
<dbReference type="SUPFAM" id="SSF81606">
    <property type="entry name" value="PP2C-like"/>
    <property type="match status" value="1"/>
</dbReference>
<dbReference type="SMART" id="SM00332">
    <property type="entry name" value="PP2Cc"/>
    <property type="match status" value="1"/>
</dbReference>
<keyword evidence="2 4" id="KW-0378">Hydrolase</keyword>
<dbReference type="PROSITE" id="PS01032">
    <property type="entry name" value="PPM_1"/>
    <property type="match status" value="1"/>
</dbReference>
<evidence type="ECO:0000313" key="7">
    <source>
        <dbReference type="Proteomes" id="UP000075883"/>
    </source>
</evidence>
<dbReference type="Pfam" id="PF00481">
    <property type="entry name" value="PP2C"/>
    <property type="match status" value="1"/>
</dbReference>
<evidence type="ECO:0000313" key="6">
    <source>
        <dbReference type="EnsemblMetazoa" id="ACUA021853-PA"/>
    </source>
</evidence>
<reference evidence="6" key="2">
    <citation type="submission" date="2020-05" db="UniProtKB">
        <authorList>
            <consortium name="EnsemblMetazoa"/>
        </authorList>
    </citation>
    <scope>IDENTIFICATION</scope>
    <source>
        <strain evidence="6">A-37</strain>
    </source>
</reference>
<evidence type="ECO:0000259" key="5">
    <source>
        <dbReference type="PROSITE" id="PS51746"/>
    </source>
</evidence>
<reference evidence="7" key="1">
    <citation type="submission" date="2013-09" db="EMBL/GenBank/DDBJ databases">
        <title>The Genome Sequence of Anopheles culicifacies species A.</title>
        <authorList>
            <consortium name="The Broad Institute Genomics Platform"/>
            <person name="Neafsey D.E."/>
            <person name="Besansky N."/>
            <person name="Howell P."/>
            <person name="Walton C."/>
            <person name="Young S.K."/>
            <person name="Zeng Q."/>
            <person name="Gargeya S."/>
            <person name="Fitzgerald M."/>
            <person name="Haas B."/>
            <person name="Abouelleil A."/>
            <person name="Allen A.W."/>
            <person name="Alvarado L."/>
            <person name="Arachchi H.M."/>
            <person name="Berlin A.M."/>
            <person name="Chapman S.B."/>
            <person name="Gainer-Dewar J."/>
            <person name="Goldberg J."/>
            <person name="Griggs A."/>
            <person name="Gujja S."/>
            <person name="Hansen M."/>
            <person name="Howarth C."/>
            <person name="Imamovic A."/>
            <person name="Ireland A."/>
            <person name="Larimer J."/>
            <person name="McCowan C."/>
            <person name="Murphy C."/>
            <person name="Pearson M."/>
            <person name="Poon T.W."/>
            <person name="Priest M."/>
            <person name="Roberts A."/>
            <person name="Saif S."/>
            <person name="Shea T."/>
            <person name="Sisk P."/>
            <person name="Sykes S."/>
            <person name="Wortman J."/>
            <person name="Nusbaum C."/>
            <person name="Birren B."/>
        </authorList>
    </citation>
    <scope>NUCLEOTIDE SEQUENCE [LARGE SCALE GENOMIC DNA]</scope>
    <source>
        <strain evidence="7">A-37</strain>
    </source>
</reference>
<dbReference type="GO" id="GO:0004722">
    <property type="term" value="F:protein serine/threonine phosphatase activity"/>
    <property type="evidence" value="ECO:0007669"/>
    <property type="project" value="InterPro"/>
</dbReference>
<organism evidence="6 7">
    <name type="scientific">Anopheles culicifacies</name>
    <dbReference type="NCBI Taxonomy" id="139723"/>
    <lineage>
        <taxon>Eukaryota</taxon>
        <taxon>Metazoa</taxon>
        <taxon>Ecdysozoa</taxon>
        <taxon>Arthropoda</taxon>
        <taxon>Hexapoda</taxon>
        <taxon>Insecta</taxon>
        <taxon>Pterygota</taxon>
        <taxon>Neoptera</taxon>
        <taxon>Endopterygota</taxon>
        <taxon>Diptera</taxon>
        <taxon>Nematocera</taxon>
        <taxon>Culicoidea</taxon>
        <taxon>Culicidae</taxon>
        <taxon>Anophelinae</taxon>
        <taxon>Anopheles</taxon>
        <taxon>culicifacies species complex</taxon>
    </lineage>
</organism>
<dbReference type="Proteomes" id="UP000075883">
    <property type="component" value="Unassembled WGS sequence"/>
</dbReference>
<dbReference type="CDD" id="cd00143">
    <property type="entry name" value="PP2Cc"/>
    <property type="match status" value="1"/>
</dbReference>
<dbReference type="AlphaFoldDB" id="A0A182MMI8"/>
<protein>
    <recommendedName>
        <fullName evidence="5">PPM-type phosphatase domain-containing protein</fullName>
    </recommendedName>
</protein>
<feature type="domain" description="PPM-type phosphatase" evidence="5">
    <location>
        <begin position="138"/>
        <end position="408"/>
    </location>
</feature>
<comment type="similarity">
    <text evidence="4">Belongs to the PP2C family.</text>
</comment>
<dbReference type="InterPro" id="IPR036457">
    <property type="entry name" value="PPM-type-like_dom_sf"/>
</dbReference>
<dbReference type="EnsemblMetazoa" id="ACUA021853-RA">
    <property type="protein sequence ID" value="ACUA021853-PA"/>
    <property type="gene ID" value="ACUA021853"/>
</dbReference>
<evidence type="ECO:0000256" key="3">
    <source>
        <dbReference type="ARBA" id="ARBA00022912"/>
    </source>
</evidence>
<dbReference type="InterPro" id="IPR001932">
    <property type="entry name" value="PPM-type_phosphatase-like_dom"/>
</dbReference>
<dbReference type="GO" id="GO:0046872">
    <property type="term" value="F:metal ion binding"/>
    <property type="evidence" value="ECO:0007669"/>
    <property type="project" value="UniProtKB-KW"/>
</dbReference>
<keyword evidence="7" id="KW-1185">Reference proteome</keyword>
<proteinExistence type="inferred from homology"/>
<name>A0A182MMI8_9DIPT</name>
<sequence length="408" mass="46336">MDSLEQSRVFLDCFKATANLEDPLPVWVPIYNLKYDEIEPAIIDWIRTYLEQFGCPQCILTPIIRKVVEEVLSYSKENPKSCGFTGQEYKSLQLNHEVISRVNHVCTELLDNEKLNNLLAQLAERNGAGEDQPDSATGTGIRTMQKIHYSKGMKHRRRTMEDRHVCLPEFDKLFCTRDTEPTNFYGVYDGHGGQEAASFAASHLHFYVAQSEHYPHDMAQAFRDAFLKTDKLFLEKCENHHLNSGSTAVACVHHISSKRIDLAWVGDSQAILVKRNPGEGIYKRLVHPVHVASDPNERERIHGEGGCVIPWNGQYRVSGQLAITRAIGNRYYKPYVTSNPSISLNQCTEDDLLLILASDGLWEGYNEFMTSMFVLYAIRKFPACGMFPPLPETLTTRSPLIDTICRFA</sequence>
<dbReference type="InterPro" id="IPR000222">
    <property type="entry name" value="PP2C_BS"/>
</dbReference>
<dbReference type="Gene3D" id="3.60.40.10">
    <property type="entry name" value="PPM-type phosphatase domain"/>
    <property type="match status" value="1"/>
</dbReference>
<dbReference type="PANTHER" id="PTHR13832:SF818">
    <property type="entry name" value="SD03870P"/>
    <property type="match status" value="1"/>
</dbReference>
<dbReference type="PANTHER" id="PTHR13832">
    <property type="entry name" value="PROTEIN PHOSPHATASE 2C"/>
    <property type="match status" value="1"/>
</dbReference>
<dbReference type="InterPro" id="IPR015655">
    <property type="entry name" value="PP2C"/>
</dbReference>
<accession>A0A182MMI8</accession>
<evidence type="ECO:0000256" key="2">
    <source>
        <dbReference type="ARBA" id="ARBA00022801"/>
    </source>
</evidence>